<keyword evidence="1" id="KW-1133">Transmembrane helix</keyword>
<dbReference type="EMBL" id="JAKFGM010000002">
    <property type="protein sequence ID" value="MCF2514843.1"/>
    <property type="molecule type" value="Genomic_DNA"/>
</dbReference>
<keyword evidence="1" id="KW-0812">Transmembrane</keyword>
<evidence type="ECO:0000313" key="3">
    <source>
        <dbReference type="Proteomes" id="UP001139410"/>
    </source>
</evidence>
<proteinExistence type="predicted"/>
<gene>
    <name evidence="2" type="ORF">LVY65_07170</name>
</gene>
<organism evidence="2 3">
    <name type="scientific">Sphingomonas cremea</name>
    <dbReference type="NCBI Taxonomy" id="2904799"/>
    <lineage>
        <taxon>Bacteria</taxon>
        <taxon>Pseudomonadati</taxon>
        <taxon>Pseudomonadota</taxon>
        <taxon>Alphaproteobacteria</taxon>
        <taxon>Sphingomonadales</taxon>
        <taxon>Sphingomonadaceae</taxon>
        <taxon>Sphingomonas</taxon>
    </lineage>
</organism>
<sequence length="192" mass="22108">MGTFDYITVLVAVVVGLAIADQALSLHRLLRDRRRVQWDWVAPLAALLILTELFNFWWQWRGFTGSTLGDIAPYFLALIVLFLTAAITLPDQVPEGGIDLGRYFDENRAYFWALYGTYLLVYIPLIVLRKIEAGRSASEILQDHYFDFICIVGYFVMTRVKPRWISGAVMIVTLAWLIWGFDWWNRPLASPA</sequence>
<name>A0A9X1QJF8_9SPHN</name>
<accession>A0A9X1QJF8</accession>
<feature type="transmembrane region" description="Helical" evidence="1">
    <location>
        <begin position="109"/>
        <end position="128"/>
    </location>
</feature>
<feature type="transmembrane region" description="Helical" evidence="1">
    <location>
        <begin position="71"/>
        <end position="89"/>
    </location>
</feature>
<evidence type="ECO:0000256" key="1">
    <source>
        <dbReference type="SAM" id="Phobius"/>
    </source>
</evidence>
<keyword evidence="1" id="KW-0472">Membrane</keyword>
<feature type="transmembrane region" description="Helical" evidence="1">
    <location>
        <begin position="38"/>
        <end position="59"/>
    </location>
</feature>
<dbReference type="Proteomes" id="UP001139410">
    <property type="component" value="Unassembled WGS sequence"/>
</dbReference>
<evidence type="ECO:0000313" key="2">
    <source>
        <dbReference type="EMBL" id="MCF2514843.1"/>
    </source>
</evidence>
<feature type="transmembrane region" description="Helical" evidence="1">
    <location>
        <begin position="6"/>
        <end position="26"/>
    </location>
</feature>
<feature type="transmembrane region" description="Helical" evidence="1">
    <location>
        <begin position="164"/>
        <end position="181"/>
    </location>
</feature>
<dbReference type="AlphaFoldDB" id="A0A9X1QJF8"/>
<reference evidence="2" key="1">
    <citation type="submission" date="2022-01" db="EMBL/GenBank/DDBJ databases">
        <authorList>
            <person name="Jo J.-H."/>
            <person name="Im W.-T."/>
        </authorList>
    </citation>
    <scope>NUCLEOTIDE SEQUENCE</scope>
    <source>
        <strain evidence="2">G124</strain>
    </source>
</reference>
<dbReference type="RefSeq" id="WP_235067339.1">
    <property type="nucleotide sequence ID" value="NZ_JAKFGM010000002.1"/>
</dbReference>
<keyword evidence="3" id="KW-1185">Reference proteome</keyword>
<protein>
    <submittedName>
        <fullName evidence="2">Uncharacterized protein</fullName>
    </submittedName>
</protein>
<comment type="caution">
    <text evidence="2">The sequence shown here is derived from an EMBL/GenBank/DDBJ whole genome shotgun (WGS) entry which is preliminary data.</text>
</comment>